<evidence type="ECO:0000313" key="8">
    <source>
        <dbReference type="Proteomes" id="UP000274756"/>
    </source>
</evidence>
<dbReference type="STRING" id="318479.A0A0N4UCU9"/>
<evidence type="ECO:0000256" key="1">
    <source>
        <dbReference type="ARBA" id="ARBA00001231"/>
    </source>
</evidence>
<dbReference type="InterPro" id="IPR038901">
    <property type="entry name" value="HEXDC-like"/>
</dbReference>
<dbReference type="Gene3D" id="3.20.20.80">
    <property type="entry name" value="Glycosidases"/>
    <property type="match status" value="1"/>
</dbReference>
<dbReference type="GO" id="GO:0004563">
    <property type="term" value="F:beta-N-acetylhexosaminidase activity"/>
    <property type="evidence" value="ECO:0007669"/>
    <property type="project" value="UniProtKB-EC"/>
</dbReference>
<dbReference type="AlphaFoldDB" id="A0A0N4UCU9"/>
<evidence type="ECO:0000259" key="5">
    <source>
        <dbReference type="Pfam" id="PF00728"/>
    </source>
</evidence>
<evidence type="ECO:0000313" key="7">
    <source>
        <dbReference type="Proteomes" id="UP000038040"/>
    </source>
</evidence>
<dbReference type="EMBL" id="UYYG01001174">
    <property type="protein sequence ID" value="VDN58939.1"/>
    <property type="molecule type" value="Genomic_DNA"/>
</dbReference>
<dbReference type="Proteomes" id="UP000038040">
    <property type="component" value="Unplaced"/>
</dbReference>
<dbReference type="InterPro" id="IPR015883">
    <property type="entry name" value="Glyco_hydro_20_cat"/>
</dbReference>
<reference evidence="6 8" key="2">
    <citation type="submission" date="2018-11" db="EMBL/GenBank/DDBJ databases">
        <authorList>
            <consortium name="Pathogen Informatics"/>
        </authorList>
    </citation>
    <scope>NUCLEOTIDE SEQUENCE [LARGE SCALE GENOMIC DNA]</scope>
</reference>
<dbReference type="PANTHER" id="PTHR21040">
    <property type="entry name" value="BCDNA.GH04120"/>
    <property type="match status" value="1"/>
</dbReference>
<accession>A0A0N4UCU9</accession>
<keyword evidence="4" id="KW-0378">Hydrolase</keyword>
<gene>
    <name evidence="6" type="ORF">DME_LOCUS8912</name>
</gene>
<organism evidence="7 9">
    <name type="scientific">Dracunculus medinensis</name>
    <name type="common">Guinea worm</name>
    <dbReference type="NCBI Taxonomy" id="318479"/>
    <lineage>
        <taxon>Eukaryota</taxon>
        <taxon>Metazoa</taxon>
        <taxon>Ecdysozoa</taxon>
        <taxon>Nematoda</taxon>
        <taxon>Chromadorea</taxon>
        <taxon>Rhabditida</taxon>
        <taxon>Spirurina</taxon>
        <taxon>Dracunculoidea</taxon>
        <taxon>Dracunculidae</taxon>
        <taxon>Dracunculus</taxon>
    </lineage>
</organism>
<keyword evidence="8" id="KW-1185">Reference proteome</keyword>
<sequence>MKIVHFDLKGAPPKIEYYAKIFPLLRKLNVQAVLMEYEDMFPYKGFLKIITKQNSYTEKEIAMIQVIAENNQLEIIPLVQTMGHLEFVLKHSKFSHLREKGETASTICPSADESWNVITEMLGQVRSLHPKSKRIHIGADEAWQVGTDERCIERFLKDSNFTMDDLKLSHISRTARYSRDVLKFENVFAWNDMFERSSTYSLKKYEFGKLLIPVVWGYAVDVTKPEYFPTGMLQRYSEVFDKLLFASAYKGANGQANVFVDINRYFLNQISYVNLYYLNSTELLGRVGGIVLTGWQRYNHFAPLCELHPSSIPSMVIDLLYLNNTSLNLLQLVHIARGILGCSIASEQLPIHLESGSYYPTLEALFMHCNFAGHEIYELVENLRFLHWKSKRISSQFDVLQIGAEIVDIEVKVSLSLISFNAVVIAIK</sequence>
<evidence type="ECO:0000256" key="4">
    <source>
        <dbReference type="ARBA" id="ARBA00022801"/>
    </source>
</evidence>
<dbReference type="CDD" id="cd06565">
    <property type="entry name" value="GH20_GcnA-like"/>
    <property type="match status" value="1"/>
</dbReference>
<proteinExistence type="inferred from homology"/>
<dbReference type="GO" id="GO:0005975">
    <property type="term" value="P:carbohydrate metabolic process"/>
    <property type="evidence" value="ECO:0007669"/>
    <property type="project" value="InterPro"/>
</dbReference>
<dbReference type="InterPro" id="IPR017853">
    <property type="entry name" value="GH"/>
</dbReference>
<evidence type="ECO:0000313" key="9">
    <source>
        <dbReference type="WBParaSite" id="DME_0000511301-mRNA-1"/>
    </source>
</evidence>
<dbReference type="SUPFAM" id="SSF51445">
    <property type="entry name" value="(Trans)glycosidases"/>
    <property type="match status" value="1"/>
</dbReference>
<dbReference type="EC" id="3.2.1.52" evidence="3"/>
<protein>
    <recommendedName>
        <fullName evidence="3">beta-N-acetylhexosaminidase</fullName>
        <ecNumber evidence="3">3.2.1.52</ecNumber>
    </recommendedName>
</protein>
<dbReference type="WBParaSite" id="DME_0000511301-mRNA-1">
    <property type="protein sequence ID" value="DME_0000511301-mRNA-1"/>
    <property type="gene ID" value="DME_0000511301"/>
</dbReference>
<dbReference type="Proteomes" id="UP000274756">
    <property type="component" value="Unassembled WGS sequence"/>
</dbReference>
<comment type="similarity">
    <text evidence="2">Belongs to the glycosyl hydrolase 20 family.</text>
</comment>
<dbReference type="OrthoDB" id="10023921at2759"/>
<reference evidence="9" key="1">
    <citation type="submission" date="2017-02" db="UniProtKB">
        <authorList>
            <consortium name="WormBaseParasite"/>
        </authorList>
    </citation>
    <scope>IDENTIFICATION</scope>
</reference>
<feature type="domain" description="Glycoside hydrolase family 20 catalytic" evidence="5">
    <location>
        <begin position="52"/>
        <end position="198"/>
    </location>
</feature>
<evidence type="ECO:0000256" key="3">
    <source>
        <dbReference type="ARBA" id="ARBA00012663"/>
    </source>
</evidence>
<comment type="catalytic activity">
    <reaction evidence="1">
        <text>Hydrolysis of terminal non-reducing N-acetyl-D-hexosamine residues in N-acetyl-beta-D-hexosaminides.</text>
        <dbReference type="EC" id="3.2.1.52"/>
    </reaction>
</comment>
<evidence type="ECO:0000256" key="2">
    <source>
        <dbReference type="ARBA" id="ARBA00006285"/>
    </source>
</evidence>
<dbReference type="PANTHER" id="PTHR21040:SF12">
    <property type="entry name" value="BETA-N-ACETYLHEXOSAMINIDASE"/>
    <property type="match status" value="1"/>
</dbReference>
<name>A0A0N4UCU9_DRAME</name>
<evidence type="ECO:0000313" key="6">
    <source>
        <dbReference type="EMBL" id="VDN58939.1"/>
    </source>
</evidence>
<dbReference type="Pfam" id="PF00728">
    <property type="entry name" value="Glyco_hydro_20"/>
    <property type="match status" value="1"/>
</dbReference>